<dbReference type="KEGG" id="fmr:Fuma_01529"/>
<dbReference type="Proteomes" id="UP000187735">
    <property type="component" value="Chromosome"/>
</dbReference>
<feature type="compositionally biased region" description="Basic residues" evidence="1">
    <location>
        <begin position="35"/>
        <end position="47"/>
    </location>
</feature>
<dbReference type="AlphaFoldDB" id="A0A1P8WD19"/>
<gene>
    <name evidence="2" type="ORF">Fuma_01529</name>
</gene>
<protein>
    <submittedName>
        <fullName evidence="2">Uncharacterized protein</fullName>
    </submittedName>
</protein>
<evidence type="ECO:0000256" key="1">
    <source>
        <dbReference type="SAM" id="MobiDB-lite"/>
    </source>
</evidence>
<keyword evidence="3" id="KW-1185">Reference proteome</keyword>
<evidence type="ECO:0000313" key="3">
    <source>
        <dbReference type="Proteomes" id="UP000187735"/>
    </source>
</evidence>
<evidence type="ECO:0000313" key="2">
    <source>
        <dbReference type="EMBL" id="APZ91931.1"/>
    </source>
</evidence>
<organism evidence="2 3">
    <name type="scientific">Fuerstiella marisgermanici</name>
    <dbReference type="NCBI Taxonomy" id="1891926"/>
    <lineage>
        <taxon>Bacteria</taxon>
        <taxon>Pseudomonadati</taxon>
        <taxon>Planctomycetota</taxon>
        <taxon>Planctomycetia</taxon>
        <taxon>Planctomycetales</taxon>
        <taxon>Planctomycetaceae</taxon>
        <taxon>Fuerstiella</taxon>
    </lineage>
</organism>
<name>A0A1P8WD19_9PLAN</name>
<accession>A0A1P8WD19</accession>
<reference evidence="2 3" key="1">
    <citation type="journal article" date="2016" name="Front. Microbiol.">
        <title>Fuerstia marisgermanicae gen. nov., sp. nov., an Unusual Member of the Phylum Planctomycetes from the German Wadden Sea.</title>
        <authorList>
            <person name="Kohn T."/>
            <person name="Heuer A."/>
            <person name="Jogler M."/>
            <person name="Vollmers J."/>
            <person name="Boedeker C."/>
            <person name="Bunk B."/>
            <person name="Rast P."/>
            <person name="Borchert D."/>
            <person name="Glockner I."/>
            <person name="Freese H.M."/>
            <person name="Klenk H.P."/>
            <person name="Overmann J."/>
            <person name="Kaster A.K."/>
            <person name="Rohde M."/>
            <person name="Wiegand S."/>
            <person name="Jogler C."/>
        </authorList>
    </citation>
    <scope>NUCLEOTIDE SEQUENCE [LARGE SCALE GENOMIC DNA]</scope>
    <source>
        <strain evidence="2 3">NH11</strain>
    </source>
</reference>
<proteinExistence type="predicted"/>
<feature type="region of interest" description="Disordered" evidence="1">
    <location>
        <begin position="1"/>
        <end position="67"/>
    </location>
</feature>
<feature type="compositionally biased region" description="Basic and acidic residues" evidence="1">
    <location>
        <begin position="48"/>
        <end position="67"/>
    </location>
</feature>
<sequence length="67" mass="7613">MIMKVIDGNDDDRDPQPAETPFDFSDFGLFAPRHSLSHVVRRGTRHQRGTDRKTSKAENGRDQHAHG</sequence>
<dbReference type="EMBL" id="CP017641">
    <property type="protein sequence ID" value="APZ91931.1"/>
    <property type="molecule type" value="Genomic_DNA"/>
</dbReference>